<dbReference type="CDD" id="cd08881">
    <property type="entry name" value="RHO_alpha_C_NDO-like"/>
    <property type="match status" value="1"/>
</dbReference>
<comment type="caution">
    <text evidence="11">The sequence shown here is derived from an EMBL/GenBank/DDBJ whole genome shotgun (WGS) entry which is preliminary data.</text>
</comment>
<dbReference type="PANTHER" id="PTHR43756">
    <property type="entry name" value="CHOLINE MONOOXYGENASE, CHLOROPLASTIC"/>
    <property type="match status" value="1"/>
</dbReference>
<dbReference type="InterPro" id="IPR001663">
    <property type="entry name" value="Rng_hydr_dOase-A"/>
</dbReference>
<dbReference type="PROSITE" id="PS00570">
    <property type="entry name" value="RING_HYDROXYL_ALPHA"/>
    <property type="match status" value="1"/>
</dbReference>
<evidence type="ECO:0000313" key="11">
    <source>
        <dbReference type="EMBL" id="MFD1238065.1"/>
    </source>
</evidence>
<evidence type="ECO:0000256" key="3">
    <source>
        <dbReference type="ARBA" id="ARBA00022723"/>
    </source>
</evidence>
<name>A0ABW3VTA1_9PSEU</name>
<dbReference type="Gene3D" id="3.90.380.10">
    <property type="entry name" value="Naphthalene 1,2-dioxygenase Alpha Subunit, Chain A, domain 1"/>
    <property type="match status" value="1"/>
</dbReference>
<protein>
    <submittedName>
        <fullName evidence="11">Rieske 2Fe-2S domain-containing protein</fullName>
    </submittedName>
</protein>
<dbReference type="Gene3D" id="2.102.10.10">
    <property type="entry name" value="Rieske [2Fe-2S] iron-sulphur domain"/>
    <property type="match status" value="1"/>
</dbReference>
<keyword evidence="3" id="KW-0479">Metal-binding</keyword>
<evidence type="ECO:0000256" key="8">
    <source>
        <dbReference type="ARBA" id="ARBA00023014"/>
    </source>
</evidence>
<evidence type="ECO:0000256" key="6">
    <source>
        <dbReference type="ARBA" id="ARBA00023002"/>
    </source>
</evidence>
<evidence type="ECO:0000256" key="4">
    <source>
        <dbReference type="ARBA" id="ARBA00022797"/>
    </source>
</evidence>
<comment type="similarity">
    <text evidence="1">Belongs to the bacterial ring-hydroxylating dioxygenase alpha subunit family.</text>
</comment>
<dbReference type="InterPro" id="IPR015881">
    <property type="entry name" value="ARHD_Rieske_2Fe_2S"/>
</dbReference>
<keyword evidence="9" id="KW-0520">NAD</keyword>
<dbReference type="Pfam" id="PF00848">
    <property type="entry name" value="Ring_hydroxyl_A"/>
    <property type="match status" value="1"/>
</dbReference>
<evidence type="ECO:0000256" key="1">
    <source>
        <dbReference type="ARBA" id="ARBA00008751"/>
    </source>
</evidence>
<keyword evidence="4" id="KW-0058">Aromatic hydrocarbons catabolism</keyword>
<sequence>MSDTATETSAAARTVEGISALLEDGHVPNFIYNDADVFELEQRKLFGRAWVFLAHHSELPEPGDFVVRYIANDSVIVARGNDGEIRAFLNSCRHRGAKLCNAEMGRARAFTCIYHGWTYDRAGNLTGVPFGRQIYQGLDKAELGLLPVAQVDEIEGFVFGCLDPAAPSLRDYVGDFAPYLQLVTRRSAAGLEVAGPPQRWVVGSDWKISAENFVGDAYHTPYSHHSTYEIGLMGYSSRDTMPGGPKTGFHVQAGNGDMAMARRARENEMGYPEGTFDTFRTQASPEVVRMFDEGVGDGSGSWPTRWHLFPNLSSLNLPVMIDGEIVPFLTIRLWQPKGPGVTEVLSWCLVEADAPEEFKQRSRRAYTASFGPSGMFEQDDMENWRTISRSAKGAHTRDTPQYVRMGEGQEIRPIAGWPVPGTVWPTQYTDIPAKTFLRRWASWLSQ</sequence>
<accession>A0ABW3VTA1</accession>
<dbReference type="InterPro" id="IPR036922">
    <property type="entry name" value="Rieske_2Fe-2S_sf"/>
</dbReference>
<dbReference type="SUPFAM" id="SSF55961">
    <property type="entry name" value="Bet v1-like"/>
    <property type="match status" value="1"/>
</dbReference>
<evidence type="ECO:0000256" key="5">
    <source>
        <dbReference type="ARBA" id="ARBA00022964"/>
    </source>
</evidence>
<evidence type="ECO:0000256" key="2">
    <source>
        <dbReference type="ARBA" id="ARBA00022714"/>
    </source>
</evidence>
<dbReference type="EMBL" id="JBHTMB010000331">
    <property type="protein sequence ID" value="MFD1238065.1"/>
    <property type="molecule type" value="Genomic_DNA"/>
</dbReference>
<dbReference type="PRINTS" id="PR00090">
    <property type="entry name" value="RNGDIOXGNASE"/>
</dbReference>
<evidence type="ECO:0000256" key="9">
    <source>
        <dbReference type="ARBA" id="ARBA00023027"/>
    </source>
</evidence>
<dbReference type="InterPro" id="IPR015879">
    <property type="entry name" value="Ring_hydroxy_dOase_asu_C_dom"/>
</dbReference>
<proteinExistence type="inferred from homology"/>
<dbReference type="InterPro" id="IPR043266">
    <property type="entry name" value="RHO_NdoB-like_C"/>
</dbReference>
<dbReference type="PANTHER" id="PTHR43756:SF1">
    <property type="entry name" value="3-PHENYLPROPIONATE_CINNAMIC ACID DIOXYGENASE SUBUNIT ALPHA"/>
    <property type="match status" value="1"/>
</dbReference>
<keyword evidence="2" id="KW-0001">2Fe-2S</keyword>
<keyword evidence="7" id="KW-0408">Iron</keyword>
<keyword evidence="5" id="KW-0223">Dioxygenase</keyword>
<dbReference type="Proteomes" id="UP001597182">
    <property type="component" value="Unassembled WGS sequence"/>
</dbReference>
<organism evidence="11 12">
    <name type="scientific">Pseudonocardia benzenivorans</name>
    <dbReference type="NCBI Taxonomy" id="228005"/>
    <lineage>
        <taxon>Bacteria</taxon>
        <taxon>Bacillati</taxon>
        <taxon>Actinomycetota</taxon>
        <taxon>Actinomycetes</taxon>
        <taxon>Pseudonocardiales</taxon>
        <taxon>Pseudonocardiaceae</taxon>
        <taxon>Pseudonocardia</taxon>
    </lineage>
</organism>
<dbReference type="InterPro" id="IPR017941">
    <property type="entry name" value="Rieske_2Fe-2S"/>
</dbReference>
<dbReference type="Pfam" id="PF00355">
    <property type="entry name" value="Rieske"/>
    <property type="match status" value="1"/>
</dbReference>
<evidence type="ECO:0000313" key="12">
    <source>
        <dbReference type="Proteomes" id="UP001597182"/>
    </source>
</evidence>
<gene>
    <name evidence="11" type="ORF">ACFQ34_32710</name>
</gene>
<feature type="domain" description="Rieske" evidence="10">
    <location>
        <begin position="51"/>
        <end position="160"/>
    </location>
</feature>
<dbReference type="PROSITE" id="PS51296">
    <property type="entry name" value="RIESKE"/>
    <property type="match status" value="1"/>
</dbReference>
<evidence type="ECO:0000259" key="10">
    <source>
        <dbReference type="PROSITE" id="PS51296"/>
    </source>
</evidence>
<keyword evidence="8" id="KW-0411">Iron-sulfur</keyword>
<dbReference type="SUPFAM" id="SSF50022">
    <property type="entry name" value="ISP domain"/>
    <property type="match status" value="1"/>
</dbReference>
<keyword evidence="12" id="KW-1185">Reference proteome</keyword>
<reference evidence="12" key="1">
    <citation type="journal article" date="2019" name="Int. J. Syst. Evol. Microbiol.">
        <title>The Global Catalogue of Microorganisms (GCM) 10K type strain sequencing project: providing services to taxonomists for standard genome sequencing and annotation.</title>
        <authorList>
            <consortium name="The Broad Institute Genomics Platform"/>
            <consortium name="The Broad Institute Genome Sequencing Center for Infectious Disease"/>
            <person name="Wu L."/>
            <person name="Ma J."/>
        </authorList>
    </citation>
    <scope>NUCLEOTIDE SEQUENCE [LARGE SCALE GENOMIC DNA]</scope>
    <source>
        <strain evidence="12">CCUG 49018</strain>
    </source>
</reference>
<dbReference type="RefSeq" id="WP_379653403.1">
    <property type="nucleotide sequence ID" value="NZ_JBHTMB010000331.1"/>
</dbReference>
<evidence type="ECO:0000256" key="7">
    <source>
        <dbReference type="ARBA" id="ARBA00023004"/>
    </source>
</evidence>
<keyword evidence="6" id="KW-0560">Oxidoreductase</keyword>